<dbReference type="InterPro" id="IPR050598">
    <property type="entry name" value="AminoAcid_Transporter"/>
</dbReference>
<feature type="transmembrane region" description="Helical" evidence="19">
    <location>
        <begin position="174"/>
        <end position="195"/>
    </location>
</feature>
<evidence type="ECO:0000256" key="14">
    <source>
        <dbReference type="ARBA" id="ARBA00052732"/>
    </source>
</evidence>
<feature type="transmembrane region" description="Helical" evidence="19">
    <location>
        <begin position="678"/>
        <end position="695"/>
    </location>
</feature>
<organism evidence="20 21">
    <name type="scientific">Rotaria sordida</name>
    <dbReference type="NCBI Taxonomy" id="392033"/>
    <lineage>
        <taxon>Eukaryota</taxon>
        <taxon>Metazoa</taxon>
        <taxon>Spiralia</taxon>
        <taxon>Gnathifera</taxon>
        <taxon>Rotifera</taxon>
        <taxon>Eurotatoria</taxon>
        <taxon>Bdelloidea</taxon>
        <taxon>Philodinida</taxon>
        <taxon>Philodinidae</taxon>
        <taxon>Rotaria</taxon>
    </lineage>
</organism>
<dbReference type="Pfam" id="PF13520">
    <property type="entry name" value="AA_permease_2"/>
    <property type="match status" value="2"/>
</dbReference>
<feature type="transmembrane region" description="Helical" evidence="19">
    <location>
        <begin position="50"/>
        <end position="68"/>
    </location>
</feature>
<keyword evidence="6 19" id="KW-0812">Transmembrane</keyword>
<name>A0A815EXZ7_9BILA</name>
<dbReference type="Gene3D" id="1.20.1740.10">
    <property type="entry name" value="Amino acid/polyamine transporter I"/>
    <property type="match status" value="2"/>
</dbReference>
<feature type="transmembrane region" description="Helical" evidence="19">
    <location>
        <begin position="277"/>
        <end position="294"/>
    </location>
</feature>
<comment type="catalytic activity">
    <reaction evidence="14">
        <text>L-leucine(out) + L-arginine(in) = L-leucine(in) + L-arginine(out)</text>
        <dbReference type="Rhea" id="RHEA:71059"/>
        <dbReference type="ChEBI" id="CHEBI:32682"/>
        <dbReference type="ChEBI" id="CHEBI:57427"/>
    </reaction>
    <physiologicalReaction direction="left-to-right" evidence="14">
        <dbReference type="Rhea" id="RHEA:71060"/>
    </physiologicalReaction>
</comment>
<evidence type="ECO:0000256" key="7">
    <source>
        <dbReference type="ARBA" id="ARBA00022989"/>
    </source>
</evidence>
<feature type="transmembrane region" description="Helical" evidence="19">
    <location>
        <begin position="143"/>
        <end position="162"/>
    </location>
</feature>
<evidence type="ECO:0000256" key="19">
    <source>
        <dbReference type="SAM" id="Phobius"/>
    </source>
</evidence>
<keyword evidence="7 19" id="KW-1133">Transmembrane helix</keyword>
<evidence type="ECO:0000256" key="13">
    <source>
        <dbReference type="ARBA" id="ARBA00052179"/>
    </source>
</evidence>
<dbReference type="AlphaFoldDB" id="A0A815EXZ7"/>
<comment type="catalytic activity">
    <reaction evidence="10">
        <text>L-lysine(out) + L-arginine(in) = L-lysine(in) + L-arginine(out)</text>
        <dbReference type="Rhea" id="RHEA:70827"/>
        <dbReference type="ChEBI" id="CHEBI:32551"/>
        <dbReference type="ChEBI" id="CHEBI:32682"/>
    </reaction>
    <physiologicalReaction direction="left-to-right" evidence="10">
        <dbReference type="Rhea" id="RHEA:70828"/>
    </physiologicalReaction>
</comment>
<keyword evidence="5" id="KW-0597">Phosphoprotein</keyword>
<evidence type="ECO:0000256" key="9">
    <source>
        <dbReference type="ARBA" id="ARBA00023157"/>
    </source>
</evidence>
<feature type="transmembrane region" description="Helical" evidence="19">
    <location>
        <begin position="906"/>
        <end position="924"/>
    </location>
</feature>
<comment type="caution">
    <text evidence="20">The sequence shown here is derived from an EMBL/GenBank/DDBJ whole genome shotgun (WGS) entry which is preliminary data.</text>
</comment>
<feature type="transmembrane region" description="Helical" evidence="19">
    <location>
        <begin position="437"/>
        <end position="457"/>
    </location>
</feature>
<comment type="catalytic activity">
    <reaction evidence="13">
        <text>L-cysteine(out) + L-arginine(in) = L-cysteine(in) + L-arginine(out)</text>
        <dbReference type="Rhea" id="RHEA:71071"/>
        <dbReference type="ChEBI" id="CHEBI:32682"/>
        <dbReference type="ChEBI" id="CHEBI:35235"/>
    </reaction>
    <physiologicalReaction direction="left-to-right" evidence="13">
        <dbReference type="Rhea" id="RHEA:71072"/>
    </physiologicalReaction>
</comment>
<keyword evidence="3" id="KW-0813">Transport</keyword>
<gene>
    <name evidence="20" type="ORF">SEV965_LOCUS27177</name>
</gene>
<dbReference type="PANTHER" id="PTHR11785">
    <property type="entry name" value="AMINO ACID TRANSPORTER"/>
    <property type="match status" value="1"/>
</dbReference>
<feature type="transmembrane region" description="Helical" evidence="19">
    <location>
        <begin position="330"/>
        <end position="354"/>
    </location>
</feature>
<feature type="transmembrane region" description="Helical" evidence="19">
    <location>
        <begin position="707"/>
        <end position="729"/>
    </location>
</feature>
<feature type="transmembrane region" description="Helical" evidence="19">
    <location>
        <begin position="552"/>
        <end position="571"/>
    </location>
</feature>
<sequence length="1013" mass="111126">MVANESYQASNSEIDSVRNRQTSCKSSVQSDSLPSIPCTNEIALKRHLNLWSGICFIVGITIGSGIFVSPKGVLKYTESVGLCLIIWVVSGFVALLGALCFAEIGGIIPRSGAELAYMKEGIGSIHERTGDILAYLFNWTNTFILKPTSTAVLVMSFAEYFLSGIMDACGPPETLVKITSVFTILMLMNINSISVSAANRLNIIFVICKVVTILTVIIVGIVRIAQGHTKYLQNGFDGTTRKPLSVALAFYAGLWAYDGWNSLNSVTEELKNPKRNLWLSIVLALPSVIILYLLTNISYFTVMNKALLLSSNTVAVTWGELVLGRIGANILPILISISALGSANGTLFVSARYCMVGARYGYLPEIFSYIQKDTLTPLPSIVLQGILSIIFCIPSNIDELIDVFSFSAWIFYGLTFVATLCCKFTMKKAKRVISVPIPLIVIVILISIYLVIAPVIVNPSIGFLLATFLILFGMVFYYPFVYYQVELDCMNDKDITATMSLNSSMTDINSIHRRQSNSFIIQQQHLTSEKINRKNSLRDELPTNEVTLQRHLGLFSGVCFIVGIIIGSGIFVSPKGVLRGTESVGLCLIIWIGSGLLSLLGALCYAEIGTVIPRNGAEIAYMKEGIGSVHERIGEISAYLFNWTSALILKPASIAILTLTFSQYFLSGILIDCAPSEQLVKMTAVFTLLILMNINSISVSAANRLNIIFVICKVVTIIIVIIVGIVRIAQGHTKYLQNGFDGTTTKPLNVALAFYSGLWAYDGWNSLNSITEELKNPKRNLWLSIVLALPSVIILYLLTNISYFTAMDKVTLLNSNSVAVTWGEVAIRPVVRALPILVSISALGGGNGSLYGSARYCMVGAQYGYLPEVFACIHKKRLTPIPGVVLEGLVAIALCMPGNVEGLIDFFSFAAWIFYGLTFLATLFCKFTMKKAERVISVPIPLIILIILISIYLVIAPVIADPSIGFLIASLVILFGLVFYYPFVYRKIEINIIKRINRFLITFFQLQKAQVNI</sequence>
<evidence type="ECO:0000256" key="10">
    <source>
        <dbReference type="ARBA" id="ARBA00051323"/>
    </source>
</evidence>
<keyword evidence="4" id="KW-1003">Cell membrane</keyword>
<evidence type="ECO:0000313" key="21">
    <source>
        <dbReference type="Proteomes" id="UP000663889"/>
    </source>
</evidence>
<feature type="transmembrane region" description="Helical" evidence="19">
    <location>
        <begin position="80"/>
        <end position="108"/>
    </location>
</feature>
<comment type="catalytic activity">
    <reaction evidence="11">
        <text>L-cystine(out) + L-arginine(in) = L-cystine(in) + L-arginine(out)</text>
        <dbReference type="Rhea" id="RHEA:71075"/>
        <dbReference type="ChEBI" id="CHEBI:32682"/>
        <dbReference type="ChEBI" id="CHEBI:35491"/>
    </reaction>
    <physiologicalReaction direction="left-to-right" evidence="11">
        <dbReference type="Rhea" id="RHEA:71076"/>
    </physiologicalReaction>
</comment>
<evidence type="ECO:0000256" key="11">
    <source>
        <dbReference type="ARBA" id="ARBA00051814"/>
    </source>
</evidence>
<feature type="transmembrane region" description="Helical" evidence="19">
    <location>
        <begin position="201"/>
        <end position="222"/>
    </location>
</feature>
<protein>
    <recommendedName>
        <fullName evidence="15">b(0,+)-type amino acid transporter 1</fullName>
    </recommendedName>
    <alternativeName>
        <fullName evidence="16">Glycoprotein-associated amino acid transporter b0,+AT1</fullName>
    </alternativeName>
    <alternativeName>
        <fullName evidence="17">Solute carrier family 7 member 9</fullName>
    </alternativeName>
</protein>
<dbReference type="InterPro" id="IPR002293">
    <property type="entry name" value="AA/rel_permease1"/>
</dbReference>
<comment type="catalytic activity">
    <reaction evidence="18">
        <text>L-phenylalanine(out) + L-arginine(in) = L-phenylalanine(in) + L-arginine(out)</text>
        <dbReference type="Rhea" id="RHEA:71067"/>
        <dbReference type="ChEBI" id="CHEBI:32682"/>
        <dbReference type="ChEBI" id="CHEBI:58095"/>
    </reaction>
    <physiologicalReaction direction="left-to-right" evidence="18">
        <dbReference type="Rhea" id="RHEA:71068"/>
    </physiologicalReaction>
</comment>
<evidence type="ECO:0000256" key="6">
    <source>
        <dbReference type="ARBA" id="ARBA00022692"/>
    </source>
</evidence>
<evidence type="ECO:0000256" key="16">
    <source>
        <dbReference type="ARBA" id="ARBA00079910"/>
    </source>
</evidence>
<feature type="transmembrane region" description="Helical" evidence="19">
    <location>
        <begin position="936"/>
        <end position="960"/>
    </location>
</feature>
<proteinExistence type="inferred from homology"/>
<evidence type="ECO:0000256" key="15">
    <source>
        <dbReference type="ARBA" id="ARBA00074336"/>
    </source>
</evidence>
<comment type="catalytic activity">
    <reaction evidence="12">
        <text>L-histidine(out) + L-arginine(in) = L-histidine(in) + L-arginine(out)</text>
        <dbReference type="Rhea" id="RHEA:71063"/>
        <dbReference type="ChEBI" id="CHEBI:32682"/>
        <dbReference type="ChEBI" id="CHEBI:57595"/>
    </reaction>
    <physiologicalReaction direction="left-to-right" evidence="12">
        <dbReference type="Rhea" id="RHEA:71064"/>
    </physiologicalReaction>
</comment>
<dbReference type="Proteomes" id="UP000663889">
    <property type="component" value="Unassembled WGS sequence"/>
</dbReference>
<keyword evidence="8 19" id="KW-0472">Membrane</keyword>
<accession>A0A815EXZ7</accession>
<feature type="transmembrane region" description="Helical" evidence="19">
    <location>
        <begin position="403"/>
        <end position="425"/>
    </location>
</feature>
<dbReference type="FunFam" id="1.20.1740.10:FF:000015">
    <property type="entry name" value="B(0,+)-type amino acid transporter 1"/>
    <property type="match status" value="2"/>
</dbReference>
<dbReference type="GO" id="GO:0015179">
    <property type="term" value="F:L-amino acid transmembrane transporter activity"/>
    <property type="evidence" value="ECO:0007669"/>
    <property type="project" value="TreeGrafter"/>
</dbReference>
<evidence type="ECO:0000256" key="5">
    <source>
        <dbReference type="ARBA" id="ARBA00022553"/>
    </source>
</evidence>
<feature type="transmembrane region" description="Helical" evidence="19">
    <location>
        <begin position="781"/>
        <end position="799"/>
    </location>
</feature>
<keyword evidence="9" id="KW-1015">Disulfide bond</keyword>
<evidence type="ECO:0000256" key="17">
    <source>
        <dbReference type="ARBA" id="ARBA00083296"/>
    </source>
</evidence>
<feature type="transmembrane region" description="Helical" evidence="19">
    <location>
        <begin position="583"/>
        <end position="606"/>
    </location>
</feature>
<evidence type="ECO:0000313" key="20">
    <source>
        <dbReference type="EMBL" id="CAF1318356.1"/>
    </source>
</evidence>
<comment type="subcellular location">
    <subcellularLocation>
        <location evidence="1">Apical cell membrane</location>
        <topology evidence="1">Multi-pass membrane protein</topology>
    </subcellularLocation>
</comment>
<dbReference type="GO" id="GO:0016324">
    <property type="term" value="C:apical plasma membrane"/>
    <property type="evidence" value="ECO:0007669"/>
    <property type="project" value="UniProtKB-SubCell"/>
</dbReference>
<feature type="transmembrane region" description="Helical" evidence="19">
    <location>
        <begin position="463"/>
        <end position="483"/>
    </location>
</feature>
<dbReference type="PANTHER" id="PTHR11785:SF512">
    <property type="entry name" value="SOBREMESA, ISOFORM B"/>
    <property type="match status" value="1"/>
</dbReference>
<feature type="transmembrane region" description="Helical" evidence="19">
    <location>
        <begin position="647"/>
        <end position="666"/>
    </location>
</feature>
<evidence type="ECO:0000256" key="8">
    <source>
        <dbReference type="ARBA" id="ARBA00023136"/>
    </source>
</evidence>
<reference evidence="20" key="1">
    <citation type="submission" date="2021-02" db="EMBL/GenBank/DDBJ databases">
        <authorList>
            <person name="Nowell W R."/>
        </authorList>
    </citation>
    <scope>NUCLEOTIDE SEQUENCE</scope>
</reference>
<evidence type="ECO:0000256" key="4">
    <source>
        <dbReference type="ARBA" id="ARBA00022475"/>
    </source>
</evidence>
<dbReference type="EMBL" id="CAJNOU010002404">
    <property type="protein sequence ID" value="CAF1318356.1"/>
    <property type="molecule type" value="Genomic_DNA"/>
</dbReference>
<comment type="similarity">
    <text evidence="2">Belongs to the amino acid-polyamine-organocation (APC) superfamily.</text>
</comment>
<evidence type="ECO:0000256" key="12">
    <source>
        <dbReference type="ARBA" id="ARBA00051835"/>
    </source>
</evidence>
<evidence type="ECO:0000256" key="18">
    <source>
        <dbReference type="ARBA" id="ARBA00093193"/>
    </source>
</evidence>
<evidence type="ECO:0000256" key="2">
    <source>
        <dbReference type="ARBA" id="ARBA00009523"/>
    </source>
</evidence>
<feature type="transmembrane region" description="Helical" evidence="19">
    <location>
        <begin position="966"/>
        <end position="985"/>
    </location>
</feature>
<evidence type="ECO:0000256" key="3">
    <source>
        <dbReference type="ARBA" id="ARBA00022448"/>
    </source>
</evidence>
<evidence type="ECO:0000256" key="1">
    <source>
        <dbReference type="ARBA" id="ARBA00004424"/>
    </source>
</evidence>